<name>A0A6I8M2Z0_9PSEU</name>
<evidence type="ECO:0000256" key="5">
    <source>
        <dbReference type="ARBA" id="ARBA00022857"/>
    </source>
</evidence>
<reference evidence="9 10" key="1">
    <citation type="submission" date="2019-09" db="EMBL/GenBank/DDBJ databases">
        <authorList>
            <person name="Leyn A S."/>
        </authorList>
    </citation>
    <scope>NUCLEOTIDE SEQUENCE [LARGE SCALE GENOMIC DNA]</scope>
    <source>
        <strain evidence="9">AA231_1</strain>
    </source>
</reference>
<dbReference type="Gene3D" id="3.50.50.60">
    <property type="entry name" value="FAD/NAD(P)-binding domain"/>
    <property type="match status" value="2"/>
</dbReference>
<keyword evidence="4" id="KW-0274">FAD</keyword>
<comment type="similarity">
    <text evidence="2">Belongs to the FAD-binding monooxygenase family.</text>
</comment>
<keyword evidence="7" id="KW-0503">Monooxygenase</keyword>
<keyword evidence="6 9" id="KW-0560">Oxidoreductase</keyword>
<comment type="cofactor">
    <cofactor evidence="1">
        <name>FAD</name>
        <dbReference type="ChEBI" id="CHEBI:57692"/>
    </cofactor>
</comment>
<organism evidence="9 10">
    <name type="scientific">Amycolatopsis camponoti</name>
    <dbReference type="NCBI Taxonomy" id="2606593"/>
    <lineage>
        <taxon>Bacteria</taxon>
        <taxon>Bacillati</taxon>
        <taxon>Actinomycetota</taxon>
        <taxon>Actinomycetes</taxon>
        <taxon>Pseudonocardiales</taxon>
        <taxon>Pseudonocardiaceae</taxon>
        <taxon>Amycolatopsis</taxon>
    </lineage>
</organism>
<dbReference type="Proteomes" id="UP000399805">
    <property type="component" value="Unassembled WGS sequence"/>
</dbReference>
<dbReference type="Pfam" id="PF13738">
    <property type="entry name" value="Pyr_redox_3"/>
    <property type="match status" value="1"/>
</dbReference>
<keyword evidence="10" id="KW-1185">Reference proteome</keyword>
<evidence type="ECO:0000256" key="4">
    <source>
        <dbReference type="ARBA" id="ARBA00022827"/>
    </source>
</evidence>
<dbReference type="InterPro" id="IPR036188">
    <property type="entry name" value="FAD/NAD-bd_sf"/>
</dbReference>
<keyword evidence="5" id="KW-0521">NADP</keyword>
<evidence type="ECO:0000313" key="9">
    <source>
        <dbReference type="EMBL" id="VVJ21906.1"/>
    </source>
</evidence>
<feature type="region of interest" description="Disordered" evidence="8">
    <location>
        <begin position="1"/>
        <end position="40"/>
    </location>
</feature>
<gene>
    <name evidence="9" type="ORF">AA23TX_06920</name>
</gene>
<dbReference type="EC" id="1.14.13.171" evidence="9"/>
<dbReference type="RefSeq" id="WP_155546742.1">
    <property type="nucleotide sequence ID" value="NZ_CABVGP010000002.1"/>
</dbReference>
<dbReference type="AlphaFoldDB" id="A0A6I8M2Z0"/>
<dbReference type="GO" id="GO:0016709">
    <property type="term" value="F:oxidoreductase activity, acting on paired donors, with incorporation or reduction of molecular oxygen, NAD(P)H as one donor, and incorporation of one atom of oxygen"/>
    <property type="evidence" value="ECO:0007669"/>
    <property type="project" value="UniProtKB-ARBA"/>
</dbReference>
<evidence type="ECO:0000256" key="2">
    <source>
        <dbReference type="ARBA" id="ARBA00010139"/>
    </source>
</evidence>
<proteinExistence type="inferred from homology"/>
<dbReference type="PANTHER" id="PTHR43098:SF4">
    <property type="entry name" value="BLR3857 PROTEIN"/>
    <property type="match status" value="1"/>
</dbReference>
<evidence type="ECO:0000256" key="8">
    <source>
        <dbReference type="SAM" id="MobiDB-lite"/>
    </source>
</evidence>
<feature type="compositionally biased region" description="Basic and acidic residues" evidence="8">
    <location>
        <begin position="26"/>
        <end position="36"/>
    </location>
</feature>
<dbReference type="InterPro" id="IPR050775">
    <property type="entry name" value="FAD-binding_Monooxygenases"/>
</dbReference>
<dbReference type="SUPFAM" id="SSF51905">
    <property type="entry name" value="FAD/NAD(P)-binding domain"/>
    <property type="match status" value="1"/>
</dbReference>
<dbReference type="PANTHER" id="PTHR43098">
    <property type="entry name" value="L-ORNITHINE N(5)-MONOOXYGENASE-RELATED"/>
    <property type="match status" value="1"/>
</dbReference>
<evidence type="ECO:0000256" key="1">
    <source>
        <dbReference type="ARBA" id="ARBA00001974"/>
    </source>
</evidence>
<evidence type="ECO:0000256" key="3">
    <source>
        <dbReference type="ARBA" id="ARBA00022630"/>
    </source>
</evidence>
<protein>
    <submittedName>
        <fullName evidence="9">Neopentalenolactone D synthase (EC)</fullName>
        <ecNumber evidence="9">1.14.13.171</ecNumber>
    </submittedName>
</protein>
<accession>A0A6I8M2Z0</accession>
<evidence type="ECO:0000256" key="6">
    <source>
        <dbReference type="ARBA" id="ARBA00023002"/>
    </source>
</evidence>
<evidence type="ECO:0000256" key="7">
    <source>
        <dbReference type="ARBA" id="ARBA00023033"/>
    </source>
</evidence>
<keyword evidence="3" id="KW-0285">Flavoprotein</keyword>
<evidence type="ECO:0000313" key="10">
    <source>
        <dbReference type="Proteomes" id="UP000399805"/>
    </source>
</evidence>
<sequence length="610" mass="67880">MNGTTGSGRRVSTEFDPARLRRKYRQEREKRLRPDGTKQYLDVSGDYEKFAADPYLESSPGGQPREARFAEVEALVLGGGWAGLTMAARLDEAGVRDFLIVDQAGDFGGVWYWNRYPGVRCDMESYVYMPLLEEIGTVPSEKYAGGPEMLEHARAIGRHYDLYSRALLGTTFTQVVWNEQLSRWVVSTDRGDVLHARFVMVGTGPLNRPKLPGIKGIESFRGKAFHSSRWDYRVTGGDWNGGLDKLADQRVALIGTGASSVQILPRLAPSAKQVYVFQRTPAIVNARDNRPTDPDWYRDLEPGWQRKRMDNFVELMSGRPVADLVDDEATRMARRVAVAAASGGPGGAPDFAAMQAVDFEKMEEIRARVTEIVRDPGTATSLQPWYDYFCKRPLFSDDYYPAFNNDNVTLVDTDGRGVDHITEHGVVVDGVEYQVDLIIYSTGFDSGAYTYEAGGYQLIGRDGVSLAEHWRHGMRSLHGMMTSRFPNFFLLGGIEQAAISINFPHVTSRQAEHVAALTARFLRAGVAVAEVTAEAEQRWADELARVHVDRTRYDAECTPSYYNNEGRLDDPKPTVLGGQYGPGPLGYLAVVREWAATGVDRDVTITKAAL</sequence>
<dbReference type="EMBL" id="CABVGP010000002">
    <property type="protein sequence ID" value="VVJ21906.1"/>
    <property type="molecule type" value="Genomic_DNA"/>
</dbReference>